<feature type="region of interest" description="Disordered" evidence="5">
    <location>
        <begin position="1573"/>
        <end position="1592"/>
    </location>
</feature>
<keyword evidence="3" id="KW-0009">Actin-binding</keyword>
<feature type="compositionally biased region" description="Basic and acidic residues" evidence="5">
    <location>
        <begin position="110"/>
        <end position="122"/>
    </location>
</feature>
<reference evidence="7 8" key="1">
    <citation type="submission" date="2020-02" db="EMBL/GenBank/DDBJ databases">
        <authorList>
            <person name="Ferguson B K."/>
        </authorList>
    </citation>
    <scope>NUCLEOTIDE SEQUENCE [LARGE SCALE GENOMIC DNA]</scope>
</reference>
<dbReference type="InterPro" id="IPR004018">
    <property type="entry name" value="RPEL_repeat"/>
</dbReference>
<dbReference type="Gene3D" id="6.10.140.1750">
    <property type="match status" value="1"/>
</dbReference>
<evidence type="ECO:0000313" key="8">
    <source>
        <dbReference type="Proteomes" id="UP000479190"/>
    </source>
</evidence>
<feature type="compositionally biased region" description="Polar residues" evidence="5">
    <location>
        <begin position="136"/>
        <end position="154"/>
    </location>
</feature>
<feature type="region of interest" description="Disordered" evidence="5">
    <location>
        <begin position="1277"/>
        <end position="1302"/>
    </location>
</feature>
<feature type="region of interest" description="Disordered" evidence="5">
    <location>
        <begin position="1060"/>
        <end position="1087"/>
    </location>
</feature>
<dbReference type="InterPro" id="IPR000477">
    <property type="entry name" value="RT_dom"/>
</dbReference>
<dbReference type="PANTHER" id="PTHR12751">
    <property type="entry name" value="PHOSPHATASE AND ACTIN REGULATOR PHACTR"/>
    <property type="match status" value="1"/>
</dbReference>
<evidence type="ECO:0000256" key="3">
    <source>
        <dbReference type="ARBA" id="ARBA00023203"/>
    </source>
</evidence>
<dbReference type="InterPro" id="IPR036691">
    <property type="entry name" value="Endo/exonu/phosph_ase_sf"/>
</dbReference>
<evidence type="ECO:0000256" key="5">
    <source>
        <dbReference type="SAM" id="MobiDB-lite"/>
    </source>
</evidence>
<dbReference type="Pfam" id="PF00078">
    <property type="entry name" value="RVT_1"/>
    <property type="match status" value="1"/>
</dbReference>
<feature type="repeat" description="RPEL" evidence="4">
    <location>
        <begin position="225"/>
        <end position="250"/>
    </location>
</feature>
<dbReference type="GO" id="GO:0030036">
    <property type="term" value="P:actin cytoskeleton organization"/>
    <property type="evidence" value="ECO:0007669"/>
    <property type="project" value="TreeGrafter"/>
</dbReference>
<dbReference type="SMART" id="SM00707">
    <property type="entry name" value="RPEL"/>
    <property type="match status" value="2"/>
</dbReference>
<keyword evidence="2" id="KW-0677">Repeat</keyword>
<dbReference type="CDD" id="cd09077">
    <property type="entry name" value="R1-I-EN"/>
    <property type="match status" value="1"/>
</dbReference>
<name>A0A6H5IPV3_9HYME</name>
<dbReference type="EMBL" id="CADCXV010000861">
    <property type="protein sequence ID" value="CAB0037585.1"/>
    <property type="molecule type" value="Genomic_DNA"/>
</dbReference>
<dbReference type="Gene3D" id="3.60.10.10">
    <property type="entry name" value="Endonuclease/exonuclease/phosphatase"/>
    <property type="match status" value="1"/>
</dbReference>
<dbReference type="InterPro" id="IPR005135">
    <property type="entry name" value="Endo/exonuclease/phosphatase"/>
</dbReference>
<dbReference type="GO" id="GO:0003824">
    <property type="term" value="F:catalytic activity"/>
    <property type="evidence" value="ECO:0007669"/>
    <property type="project" value="InterPro"/>
</dbReference>
<evidence type="ECO:0000256" key="4">
    <source>
        <dbReference type="PROSITE-ProRule" id="PRU00401"/>
    </source>
</evidence>
<feature type="compositionally biased region" description="Basic residues" evidence="5">
    <location>
        <begin position="429"/>
        <end position="442"/>
    </location>
</feature>
<feature type="repeat" description="RPEL" evidence="4">
    <location>
        <begin position="280"/>
        <end position="305"/>
    </location>
</feature>
<sequence>MMGFIMGCTCFKDSSLNQLVQAEKGVLHSGGDGDQQKVVERCYPPNLVLSELPEPPIPLSEIGPIPPPPMFSSPSPTLLSRQRQQQLDCEDDDDDEIDVDDDDMYGIDTTRVEKIPSKEPKFHAMPLKSALKKKSGTGSSGPATPQSTPTQESRPLTLKQELHASFNRPGRFSLTLANTIENKENARPYVIREDSDTDSNDGQVIYRDDYDDEKSRLAAKLARRESLSLKLALRPDRQELINRNILQVQSDNERQETKEAIGARLISPAEEKKQKEEKKRYLLRKLSFRPTVDELKEKKIIRFNDYIEVTQAHDYDRRADKPWTRLTPKDKAAIRKELNEFKSQEMAVHEDSRHLTSIYNYFVYKIKKVQRGSKNIKLHFYIHLSINLNYVDGWKYNLFVTKLVISQSLMLLLPHTHTHTHAESARPRQQPKPRPAQRRVHHRPDAIVIKAKDASTYADIRRKLKSDPTLQQSVGSSVTNIRPSAAGTVVLQLGKNVDNASTLGVELGKVLGDAATASALQHTTMIEIRDLDECVTMDEIAEALGTSLGAPGLNRARRCPRPCVDKPALPPGTEDQSSPPMMRILQLNLNHCRAAQDLLSQTILEQSINVAVVCDQYKNLDPPYTWLADANSKAAIWVQGGGLVQERPARARPFFTWARFNGIFFFSVYAPPRLADVEFSALLTNIIEEAWGKRPLIVAGDFNAWSTEWGCRVTRRRATILLDALATLEAALLNTGDTPTFAGALGYSVIDLTFASDTLAPRITSWAVSELYTHSDHQAVVFEIETARPTRLTTRQGCKWNARTLDTECLSVMMAKAAVPPGPTEEMATRLMAAITSACDASMAKSSGRRRRCAVYWWTSEIADLRHSCLRARRLAQRARGRPNESPCQASYASARRLLRAAIKSSKRLCWNKLCDEVNEDWLLSSLVCLTSQLCHHHSRQEQLYQPSPWKNFEEHAGGSRTTLRLGQMEYQTPLSRSPLPSTLTSCCRCTRRACGLVSFQRAGKGRGLSCCQSQASPPRNHRRTGRSVCLTQRARFSKESSVTASKPLLRALEASQITSTDFGRGDRRSTPSRTSSPPPEWPSRARDGTAALRISSYLSARVLDYDTDNGPESYRVTAGVPQGSVLGPILWNVMYDAVLRLNFGGNVKIVGFADDIALVAVAKHLWQIEYDLSSAIEQVRCALQELGLVTADHTTEALLITSRKKTETITITVGDCSIMSTYVIAGVPPLALLADEQARIYHRRPEDVKEEERRETLSKWQDRDHQAIVFEIEDTETPTRPSTRQSRRWNARSNASVAPGTAEDMASSLMSVITGACDASMSKANPRRRREPVYWWTAEIADLRHSCLRARRLFQRSRGRHDEEAHNANYASARRLLRVAIKTSKLRCWRQLCDEVDSDVWGKPYKIAMSRLRCPQAKQPSSPLLVRSAVATLFPRVPSGPALQLPRRAVEPIPAVTLKELKGAQSRIKERSTPGPDGIPNSALKIAIAARPDIFFRMYKTCLETGVFPSGWKRQSLVLLPKPGKLPDEPSSYSPLCMLNTAGKILERIICDRLEAFTERPGGLSERQYGFRKGRSTIEPSKTSFPPPVMQ</sequence>
<dbReference type="PANTHER" id="PTHR12751:SF18">
    <property type="entry name" value="PHOSPHATASE AND ACTIN REGULATOR 1"/>
    <property type="match status" value="1"/>
</dbReference>
<feature type="region of interest" description="Disordered" evidence="5">
    <location>
        <begin position="418"/>
        <end position="444"/>
    </location>
</feature>
<dbReference type="Pfam" id="PF02755">
    <property type="entry name" value="RPEL"/>
    <property type="match status" value="2"/>
</dbReference>
<dbReference type="Pfam" id="PF14529">
    <property type="entry name" value="Exo_endo_phos_2"/>
    <property type="match status" value="1"/>
</dbReference>
<feature type="region of interest" description="Disordered" evidence="5">
    <location>
        <begin position="54"/>
        <end position="155"/>
    </location>
</feature>
<dbReference type="Proteomes" id="UP000479190">
    <property type="component" value="Unassembled WGS sequence"/>
</dbReference>
<gene>
    <name evidence="7" type="ORF">TBRA_LOCUS9408</name>
</gene>
<dbReference type="OrthoDB" id="5563016at2759"/>
<feature type="compositionally biased region" description="Pro residues" evidence="5">
    <location>
        <begin position="54"/>
        <end position="71"/>
    </location>
</feature>
<dbReference type="PROSITE" id="PS51073">
    <property type="entry name" value="RPEL"/>
    <property type="match status" value="2"/>
</dbReference>
<dbReference type="Gene3D" id="6.10.140.2130">
    <property type="match status" value="1"/>
</dbReference>
<evidence type="ECO:0000256" key="1">
    <source>
        <dbReference type="ARBA" id="ARBA00009795"/>
    </source>
</evidence>
<dbReference type="SUPFAM" id="SSF56219">
    <property type="entry name" value="DNase I-like"/>
    <property type="match status" value="1"/>
</dbReference>
<evidence type="ECO:0000256" key="2">
    <source>
        <dbReference type="ARBA" id="ARBA00022737"/>
    </source>
</evidence>
<evidence type="ECO:0000259" key="6">
    <source>
        <dbReference type="PROSITE" id="PS50878"/>
    </source>
</evidence>
<evidence type="ECO:0000313" key="7">
    <source>
        <dbReference type="EMBL" id="CAB0037585.1"/>
    </source>
</evidence>
<protein>
    <recommendedName>
        <fullName evidence="6">Reverse transcriptase domain-containing protein</fullName>
    </recommendedName>
</protein>
<comment type="similarity">
    <text evidence="1">Belongs to the phosphatase and actin regulator family.</text>
</comment>
<dbReference type="PROSITE" id="PS50878">
    <property type="entry name" value="RT_POL"/>
    <property type="match status" value="1"/>
</dbReference>
<accession>A0A6H5IPV3</accession>
<feature type="domain" description="Reverse transcriptase" evidence="6">
    <location>
        <begin position="1019"/>
        <end position="1214"/>
    </location>
</feature>
<feature type="region of interest" description="Disordered" evidence="5">
    <location>
        <begin position="1008"/>
        <end position="1028"/>
    </location>
</feature>
<proteinExistence type="inferred from homology"/>
<keyword evidence="8" id="KW-1185">Reference proteome</keyword>
<feature type="compositionally biased region" description="Acidic residues" evidence="5">
    <location>
        <begin position="88"/>
        <end position="105"/>
    </location>
</feature>
<organism evidence="7 8">
    <name type="scientific">Trichogramma brassicae</name>
    <dbReference type="NCBI Taxonomy" id="86971"/>
    <lineage>
        <taxon>Eukaryota</taxon>
        <taxon>Metazoa</taxon>
        <taxon>Ecdysozoa</taxon>
        <taxon>Arthropoda</taxon>
        <taxon>Hexapoda</taxon>
        <taxon>Insecta</taxon>
        <taxon>Pterygota</taxon>
        <taxon>Neoptera</taxon>
        <taxon>Endopterygota</taxon>
        <taxon>Hymenoptera</taxon>
        <taxon>Apocrita</taxon>
        <taxon>Proctotrupomorpha</taxon>
        <taxon>Chalcidoidea</taxon>
        <taxon>Trichogrammatidae</taxon>
        <taxon>Trichogramma</taxon>
    </lineage>
</organism>
<dbReference type="GO" id="GO:0003779">
    <property type="term" value="F:actin binding"/>
    <property type="evidence" value="ECO:0007669"/>
    <property type="project" value="UniProtKB-KW"/>
</dbReference>